<dbReference type="Proteomes" id="UP000202618">
    <property type="component" value="Segment"/>
</dbReference>
<evidence type="ECO:0000256" key="1">
    <source>
        <dbReference type="SAM" id="Coils"/>
    </source>
</evidence>
<keyword evidence="2" id="KW-0378">Hydrolase</keyword>
<keyword evidence="1" id="KW-0175">Coiled coil</keyword>
<dbReference type="EMBL" id="KU878088">
    <property type="protein sequence ID" value="AMS01136.1"/>
    <property type="molecule type" value="Genomic_DNA"/>
</dbReference>
<gene>
    <name evidence="2" type="ORF">AR9_g051</name>
</gene>
<dbReference type="RefSeq" id="YP_009282956.1">
    <property type="nucleotide sequence ID" value="NC_031039.1"/>
</dbReference>
<reference evidence="2 3" key="1">
    <citation type="journal article" date="2016" name="Virology">
        <title>The genome of AR9, a giant transducing Bacillus phage encoding two multisubunit RNA polymerases.</title>
        <authorList>
            <person name="Lavysh D."/>
            <person name="Sokolova M."/>
            <person name="Minakhin L."/>
            <person name="Yakunina M."/>
            <person name="Artamonova T."/>
            <person name="Kozyavkin S."/>
            <person name="Makarova K.S."/>
            <person name="Koonin E.V."/>
            <person name="Severinov K."/>
        </authorList>
    </citation>
    <scope>NUCLEOTIDE SEQUENCE [LARGE SCALE GENOMIC DNA]</scope>
</reference>
<organism evidence="2 3">
    <name type="scientific">Bacillus phage AR9</name>
    <dbReference type="NCBI Taxonomy" id="1815509"/>
    <lineage>
        <taxon>Viruses</taxon>
        <taxon>Duplodnaviria</taxon>
        <taxon>Heunggongvirae</taxon>
        <taxon>Uroviricota</taxon>
        <taxon>Caudoviricetes</taxon>
        <taxon>Takahashivirus</taxon>
        <taxon>Bacillus phage PBS1</taxon>
    </lineage>
</organism>
<accession>A0A172JHV9</accession>
<proteinExistence type="predicted"/>
<evidence type="ECO:0000313" key="3">
    <source>
        <dbReference type="Proteomes" id="UP000202618"/>
    </source>
</evidence>
<name>A0A172JHV9_BPPB1</name>
<dbReference type="GO" id="GO:0008233">
    <property type="term" value="F:peptidase activity"/>
    <property type="evidence" value="ECO:0007669"/>
    <property type="project" value="UniProtKB-KW"/>
</dbReference>
<dbReference type="GO" id="GO:0006508">
    <property type="term" value="P:proteolysis"/>
    <property type="evidence" value="ECO:0007669"/>
    <property type="project" value="UniProtKB-KW"/>
</dbReference>
<feature type="coiled-coil region" evidence="1">
    <location>
        <begin position="355"/>
        <end position="389"/>
    </location>
</feature>
<dbReference type="KEGG" id="vg:29058770"/>
<dbReference type="GeneID" id="29058770"/>
<evidence type="ECO:0000313" key="2">
    <source>
        <dbReference type="EMBL" id="AMS01136.1"/>
    </source>
</evidence>
<keyword evidence="2" id="KW-0645">Protease</keyword>
<sequence>MVRTLLLESYFGKNKTLIEVETYLTSLKNKMKKGMNPNKCDEIELIEKKIGNLFNIKNINLMITPEEGVLSASVTSFLSFNEFKKDEKYYSIIKTNTGFRFKRKIDKEVIIRMSSYLIREKTEEEIIAVLLHEIGHEFFYLTKTIDASRYISRAFGVISTIYSIMKQFSKSVTYISKSKKEKKKMDNKFLIAFSNYFLKSFYQVVISTVSLFSPKKASIIEKKVNNFDISYKVYSKLSKINKTIIDEIPIMTGVNMVNNIRTNISSFPSKIVTNLFLLADNVRYKSYDAEKFADNFAVIYGYGTNLTTALANIPYGSKKENVLLGYLNLFEMQTSLIAYFFDPHPTIYKRIIFMYKKLDSELKNNKELSKQQKDEIKRHLNEIDNLLNSDTLNIKNIKNVHKFLKLGDLKDKAMSSVSDDEIIKI</sequence>
<protein>
    <submittedName>
        <fullName evidence="2">Zincin protease</fullName>
    </submittedName>
</protein>